<dbReference type="GO" id="GO:0003841">
    <property type="term" value="F:1-acylglycerol-3-phosphate O-acyltransferase activity"/>
    <property type="evidence" value="ECO:0007669"/>
    <property type="project" value="TreeGrafter"/>
</dbReference>
<accession>A0A2T0SBX0</accession>
<evidence type="ECO:0000313" key="5">
    <source>
        <dbReference type="Proteomes" id="UP000239494"/>
    </source>
</evidence>
<dbReference type="InterPro" id="IPR002123">
    <property type="entry name" value="Plipid/glycerol_acylTrfase"/>
</dbReference>
<organism evidence="4 5">
    <name type="scientific">Umezawaea tangerina</name>
    <dbReference type="NCBI Taxonomy" id="84725"/>
    <lineage>
        <taxon>Bacteria</taxon>
        <taxon>Bacillati</taxon>
        <taxon>Actinomycetota</taxon>
        <taxon>Actinomycetes</taxon>
        <taxon>Pseudonocardiales</taxon>
        <taxon>Pseudonocardiaceae</taxon>
        <taxon>Umezawaea</taxon>
    </lineage>
</organism>
<dbReference type="OrthoDB" id="9808424at2"/>
<dbReference type="AlphaFoldDB" id="A0A2T0SBX0"/>
<keyword evidence="5" id="KW-1185">Reference proteome</keyword>
<evidence type="ECO:0000259" key="3">
    <source>
        <dbReference type="SMART" id="SM00563"/>
    </source>
</evidence>
<keyword evidence="1 4" id="KW-0808">Transferase</keyword>
<protein>
    <submittedName>
        <fullName evidence="4">1-acyl-sn-glycerol-3-phosphate acyltransferase</fullName>
    </submittedName>
</protein>
<keyword evidence="2 4" id="KW-0012">Acyltransferase</keyword>
<sequence length="219" mass="23592">MTGQLPDGASAGWTDFGRWIARYPYGLPFRVRVRGRERVPVTGAVVVVANHSSMADGPLLFGFLPRRVVFLIKQEMFAGPLGWFLRKIGQLSVRRGVPDRAPLLAALKVLRAGGVVGVFPEGTRGAGDVADAQHGAAWLARSSNAVVLPVACRGTLRPAGTTRRFLPVVDMLVGEPFELPPGKGKQALDVATEQVRDRLATLVAELDDFRDRSLSGEAK</sequence>
<proteinExistence type="predicted"/>
<dbReference type="Proteomes" id="UP000239494">
    <property type="component" value="Unassembled WGS sequence"/>
</dbReference>
<dbReference type="CDD" id="cd07989">
    <property type="entry name" value="LPLAT_AGPAT-like"/>
    <property type="match status" value="1"/>
</dbReference>
<dbReference type="PANTHER" id="PTHR10434">
    <property type="entry name" value="1-ACYL-SN-GLYCEROL-3-PHOSPHATE ACYLTRANSFERASE"/>
    <property type="match status" value="1"/>
</dbReference>
<dbReference type="GO" id="GO:0006654">
    <property type="term" value="P:phosphatidic acid biosynthetic process"/>
    <property type="evidence" value="ECO:0007669"/>
    <property type="project" value="TreeGrafter"/>
</dbReference>
<evidence type="ECO:0000313" key="4">
    <source>
        <dbReference type="EMBL" id="PRY30902.1"/>
    </source>
</evidence>
<feature type="domain" description="Phospholipid/glycerol acyltransferase" evidence="3">
    <location>
        <begin position="45"/>
        <end position="155"/>
    </location>
</feature>
<dbReference type="SMART" id="SM00563">
    <property type="entry name" value="PlsC"/>
    <property type="match status" value="1"/>
</dbReference>
<comment type="caution">
    <text evidence="4">The sequence shown here is derived from an EMBL/GenBank/DDBJ whole genome shotgun (WGS) entry which is preliminary data.</text>
</comment>
<gene>
    <name evidence="4" type="ORF">CLV43_1234</name>
</gene>
<dbReference type="Pfam" id="PF01553">
    <property type="entry name" value="Acyltransferase"/>
    <property type="match status" value="1"/>
</dbReference>
<dbReference type="PANTHER" id="PTHR10434:SF11">
    <property type="entry name" value="1-ACYL-SN-GLYCEROL-3-PHOSPHATE ACYLTRANSFERASE"/>
    <property type="match status" value="1"/>
</dbReference>
<dbReference type="SUPFAM" id="SSF69593">
    <property type="entry name" value="Glycerol-3-phosphate (1)-acyltransferase"/>
    <property type="match status" value="1"/>
</dbReference>
<dbReference type="GO" id="GO:0005886">
    <property type="term" value="C:plasma membrane"/>
    <property type="evidence" value="ECO:0007669"/>
    <property type="project" value="TreeGrafter"/>
</dbReference>
<reference evidence="4 5" key="1">
    <citation type="submission" date="2018-03" db="EMBL/GenBank/DDBJ databases">
        <title>Genomic Encyclopedia of Archaeal and Bacterial Type Strains, Phase II (KMG-II): from individual species to whole genera.</title>
        <authorList>
            <person name="Goeker M."/>
        </authorList>
    </citation>
    <scope>NUCLEOTIDE SEQUENCE [LARGE SCALE GENOMIC DNA]</scope>
    <source>
        <strain evidence="4 5">DSM 44720</strain>
    </source>
</reference>
<name>A0A2T0SBX0_9PSEU</name>
<dbReference type="EMBL" id="PVTF01000023">
    <property type="protein sequence ID" value="PRY30902.1"/>
    <property type="molecule type" value="Genomic_DNA"/>
</dbReference>
<evidence type="ECO:0000256" key="1">
    <source>
        <dbReference type="ARBA" id="ARBA00022679"/>
    </source>
</evidence>
<evidence type="ECO:0000256" key="2">
    <source>
        <dbReference type="ARBA" id="ARBA00023315"/>
    </source>
</evidence>
<dbReference type="RefSeq" id="WP_106196584.1">
    <property type="nucleotide sequence ID" value="NZ_PVTF01000023.1"/>
</dbReference>